<dbReference type="CDD" id="cd12797">
    <property type="entry name" value="M23_peptidase"/>
    <property type="match status" value="1"/>
</dbReference>
<protein>
    <recommendedName>
        <fullName evidence="2">M23ase beta-sheet core domain-containing protein</fullName>
    </recommendedName>
</protein>
<dbReference type="AlphaFoldDB" id="A0A2M8KEK9"/>
<dbReference type="InterPro" id="IPR016047">
    <property type="entry name" value="M23ase_b-sheet_dom"/>
</dbReference>
<dbReference type="Gene3D" id="2.70.70.10">
    <property type="entry name" value="Glucose Permease (Domain IIA)"/>
    <property type="match status" value="1"/>
</dbReference>
<dbReference type="InterPro" id="IPR011055">
    <property type="entry name" value="Dup_hybrid_motif"/>
</dbReference>
<comment type="caution">
    <text evidence="3">The sequence shown here is derived from an EMBL/GenBank/DDBJ whole genome shotgun (WGS) entry which is preliminary data.</text>
</comment>
<evidence type="ECO:0000259" key="2">
    <source>
        <dbReference type="Pfam" id="PF01551"/>
    </source>
</evidence>
<dbReference type="EMBL" id="PFDW01000025">
    <property type="protein sequence ID" value="PJE58359.1"/>
    <property type="molecule type" value="Genomic_DNA"/>
</dbReference>
<dbReference type="NCBIfam" id="NF047446">
    <property type="entry name" value="barrel_OmpL47"/>
    <property type="match status" value="1"/>
</dbReference>
<proteinExistence type="predicted"/>
<feature type="domain" description="M23ase beta-sheet core" evidence="2">
    <location>
        <begin position="223"/>
        <end position="322"/>
    </location>
</feature>
<gene>
    <name evidence="3" type="ORF">COU81_01175</name>
</gene>
<dbReference type="InterPro" id="IPR058094">
    <property type="entry name" value="Ig-like_OmpL47-like"/>
</dbReference>
<dbReference type="Proteomes" id="UP000231450">
    <property type="component" value="Unassembled WGS sequence"/>
</dbReference>
<organism evidence="3 4">
    <name type="scientific">Candidatus Portnoybacteria bacterium CG10_big_fil_rev_8_21_14_0_10_36_7</name>
    <dbReference type="NCBI Taxonomy" id="1974812"/>
    <lineage>
        <taxon>Bacteria</taxon>
        <taxon>Candidatus Portnoyibacteriota</taxon>
    </lineage>
</organism>
<evidence type="ECO:0000313" key="4">
    <source>
        <dbReference type="Proteomes" id="UP000231450"/>
    </source>
</evidence>
<sequence>MSFLKNAIFVLLTLFALLYPKSIYAVTVRSYLVTEAKEFNGDPFLNRVYYNKTINFAYKSGRVVLSHNPDGTGEGYVGEVIGASQSFIGAFERNMNGVNEKGVNDCTPQKMKPLDITAVVKKSENNNVLVRFKFDCNASYQKIEDLYLVHFDDYDPNVTPFLDLPWDYKADGKAFQDVVLQIGSYFDHTFPLLSTNLFEPQEYESQLTTYKNESSLDKRYSKHDGYDYGNLAFVANNDNVLAAAAGQATYVNTCTACGNTIYIYHGNGYQTRYYHLQPEGLITNVPGQKIVVNDRQPIGRVGFSGNVDPRGEGGAHIHFMVVFDKNGDGNFDDNIPDGIVDPYGWQSDNPDPWENYMFSLNGQEKNGAKSHYLWKYGLSTVNTVIHPDGSSIINNRYNLTFPKNFVTRDVFLKFNTVPVSESSAELQPIGAGVDITLWDGIDTFFTNFQNFFTIDFSFTNLDITRFKPNSFSIYSSADGTNWQAESTTIDLLKQKATAQVNHLTQFAFMGQKIDSVAPVTTAIISGTTTNNPSEYTNETPVIININTTDQPTIGTLGIDYTIFKVNDEDWKQYNSPLYFNEIGEYEIFYYSVDKDGNIEDVKESKFSIVNPIELEAEITFDFENSRFLINAKDQTVPISTEIIKINKKEFDQTTLSTSSDKLKLVTKTDIKKNNYDLAIKSLQYNNDTPVEMNKNTFKIIIEANKLTQILNISKQVKVRLIYNKRKDKTTIVIIENSIRQKEEINGFKKLSFFTSTGAINYRIN</sequence>
<accession>A0A2M8KEK9</accession>
<dbReference type="PANTHER" id="PTHR21666:SF289">
    <property type="entry name" value="L-ALA--D-GLU ENDOPEPTIDASE"/>
    <property type="match status" value="1"/>
</dbReference>
<dbReference type="GO" id="GO:0004222">
    <property type="term" value="F:metalloendopeptidase activity"/>
    <property type="evidence" value="ECO:0007669"/>
    <property type="project" value="TreeGrafter"/>
</dbReference>
<dbReference type="PANTHER" id="PTHR21666">
    <property type="entry name" value="PEPTIDASE-RELATED"/>
    <property type="match status" value="1"/>
</dbReference>
<dbReference type="InterPro" id="IPR050570">
    <property type="entry name" value="Cell_wall_metabolism_enzyme"/>
</dbReference>
<evidence type="ECO:0000313" key="3">
    <source>
        <dbReference type="EMBL" id="PJE58359.1"/>
    </source>
</evidence>
<dbReference type="SUPFAM" id="SSF51261">
    <property type="entry name" value="Duplicated hybrid motif"/>
    <property type="match status" value="1"/>
</dbReference>
<keyword evidence="1" id="KW-0732">Signal</keyword>
<reference evidence="4" key="1">
    <citation type="submission" date="2017-09" db="EMBL/GenBank/DDBJ databases">
        <title>Depth-based differentiation of microbial function through sediment-hosted aquifers and enrichment of novel symbionts in the deep terrestrial subsurface.</title>
        <authorList>
            <person name="Probst A.J."/>
            <person name="Ladd B."/>
            <person name="Jarett J.K."/>
            <person name="Geller-Mcgrath D.E."/>
            <person name="Sieber C.M.K."/>
            <person name="Emerson J.B."/>
            <person name="Anantharaman K."/>
            <person name="Thomas B.C."/>
            <person name="Malmstrom R."/>
            <person name="Stieglmeier M."/>
            <person name="Klingl A."/>
            <person name="Woyke T."/>
            <person name="Ryan C.M."/>
            <person name="Banfield J.F."/>
        </authorList>
    </citation>
    <scope>NUCLEOTIDE SEQUENCE [LARGE SCALE GENOMIC DNA]</scope>
</reference>
<name>A0A2M8KEK9_9BACT</name>
<evidence type="ECO:0000256" key="1">
    <source>
        <dbReference type="ARBA" id="ARBA00022729"/>
    </source>
</evidence>
<dbReference type="Pfam" id="PF01551">
    <property type="entry name" value="Peptidase_M23"/>
    <property type="match status" value="1"/>
</dbReference>